<evidence type="ECO:0000313" key="2">
    <source>
        <dbReference type="Proteomes" id="UP000652761"/>
    </source>
</evidence>
<keyword evidence="2" id="KW-1185">Reference proteome</keyword>
<organism evidence="1 2">
    <name type="scientific">Colocasia esculenta</name>
    <name type="common">Wild taro</name>
    <name type="synonym">Arum esculentum</name>
    <dbReference type="NCBI Taxonomy" id="4460"/>
    <lineage>
        <taxon>Eukaryota</taxon>
        <taxon>Viridiplantae</taxon>
        <taxon>Streptophyta</taxon>
        <taxon>Embryophyta</taxon>
        <taxon>Tracheophyta</taxon>
        <taxon>Spermatophyta</taxon>
        <taxon>Magnoliopsida</taxon>
        <taxon>Liliopsida</taxon>
        <taxon>Araceae</taxon>
        <taxon>Aroideae</taxon>
        <taxon>Colocasieae</taxon>
        <taxon>Colocasia</taxon>
    </lineage>
</organism>
<gene>
    <name evidence="1" type="ORF">Taro_010882</name>
</gene>
<reference evidence="1" key="1">
    <citation type="submission" date="2017-07" db="EMBL/GenBank/DDBJ databases">
        <title>Taro Niue Genome Assembly and Annotation.</title>
        <authorList>
            <person name="Atibalentja N."/>
            <person name="Keating K."/>
            <person name="Fields C.J."/>
        </authorList>
    </citation>
    <scope>NUCLEOTIDE SEQUENCE</scope>
    <source>
        <strain evidence="1">Niue_2</strain>
        <tissue evidence="1">Leaf</tissue>
    </source>
</reference>
<name>A0A843U4U4_COLES</name>
<accession>A0A843U4U4</accession>
<dbReference type="EMBL" id="NMUH01000400">
    <property type="protein sequence ID" value="MQL78455.1"/>
    <property type="molecule type" value="Genomic_DNA"/>
</dbReference>
<dbReference type="AlphaFoldDB" id="A0A843U4U4"/>
<proteinExistence type="predicted"/>
<evidence type="ECO:0000313" key="1">
    <source>
        <dbReference type="EMBL" id="MQL78455.1"/>
    </source>
</evidence>
<protein>
    <submittedName>
        <fullName evidence="1">Uncharacterized protein</fullName>
    </submittedName>
</protein>
<sequence>MPKKGAVVYCAAGIGWLIMSPKGVKKKSGKKAVSTHDEGCVDLTEIVSTREFLFEFLVELFMVFGVEQNIFQPVLHTHPANLQ</sequence>
<dbReference type="Proteomes" id="UP000652761">
    <property type="component" value="Unassembled WGS sequence"/>
</dbReference>
<comment type="caution">
    <text evidence="1">The sequence shown here is derived from an EMBL/GenBank/DDBJ whole genome shotgun (WGS) entry which is preliminary data.</text>
</comment>